<keyword evidence="2" id="KW-1185">Reference proteome</keyword>
<dbReference type="EMBL" id="JACXAA010000002">
    <property type="protein sequence ID" value="MBD2752780.1"/>
    <property type="molecule type" value="Genomic_DNA"/>
</dbReference>
<name>A0A927AZK1_9BACT</name>
<protein>
    <recommendedName>
        <fullName evidence="3">YD repeat-containing protein</fullName>
    </recommendedName>
</protein>
<evidence type="ECO:0000313" key="2">
    <source>
        <dbReference type="Proteomes" id="UP000653797"/>
    </source>
</evidence>
<dbReference type="Proteomes" id="UP000653797">
    <property type="component" value="Unassembled WGS sequence"/>
</dbReference>
<accession>A0A927AZK1</accession>
<dbReference type="RefSeq" id="WP_191038401.1">
    <property type="nucleotide sequence ID" value="NZ_JACXAA010000002.1"/>
</dbReference>
<evidence type="ECO:0008006" key="3">
    <source>
        <dbReference type="Google" id="ProtNLM"/>
    </source>
</evidence>
<reference evidence="1" key="1">
    <citation type="submission" date="2020-09" db="EMBL/GenBank/DDBJ databases">
        <authorList>
            <person name="Kim M.K."/>
        </authorList>
    </citation>
    <scope>NUCLEOTIDE SEQUENCE</scope>
    <source>
        <strain evidence="1">BT704</strain>
    </source>
</reference>
<evidence type="ECO:0000313" key="1">
    <source>
        <dbReference type="EMBL" id="MBD2752780.1"/>
    </source>
</evidence>
<comment type="caution">
    <text evidence="1">The sequence shown here is derived from an EMBL/GenBank/DDBJ whole genome shotgun (WGS) entry which is preliminary data.</text>
</comment>
<organism evidence="1 2">
    <name type="scientific">Spirosoma validum</name>
    <dbReference type="NCBI Taxonomy" id="2771355"/>
    <lineage>
        <taxon>Bacteria</taxon>
        <taxon>Pseudomonadati</taxon>
        <taxon>Bacteroidota</taxon>
        <taxon>Cytophagia</taxon>
        <taxon>Cytophagales</taxon>
        <taxon>Cytophagaceae</taxon>
        <taxon>Spirosoma</taxon>
    </lineage>
</organism>
<sequence length="271" mass="31045">MRNCLILYRWLFICLLILVHVSCRQEKDDPTPSAHYRVVKAVQTAFDGNLTTTYQYDNQNRLSTVTEYPVVADTFAKAVPTAQHIVHYDATPPTYLDYTDRKLTKPELDGGELVYGSRRRFVYDTQGRIAIVSELKALANFQSFRLTQTFQYEYGPDNLPAALIISGVAPLSERNVYVYNFLNGNAVHVKLTITNARSSEPTFFEYDVQFDNAPGVYTNFFALYPGITSFNKNNLINTSTTHFHDERGLLVKRVKKGNYIDDVTTYTYETY</sequence>
<proteinExistence type="predicted"/>
<gene>
    <name evidence="1" type="ORF">IC230_07765</name>
</gene>
<dbReference type="AlphaFoldDB" id="A0A927AZK1"/>